<dbReference type="KEGG" id="gog:C1280_04555"/>
<dbReference type="NCBIfam" id="NF033540">
    <property type="entry name" value="transpos_IS701"/>
    <property type="match status" value="1"/>
</dbReference>
<proteinExistence type="predicted"/>
<feature type="region of interest" description="Disordered" evidence="1">
    <location>
        <begin position="386"/>
        <end position="467"/>
    </location>
</feature>
<dbReference type="InterPro" id="IPR012337">
    <property type="entry name" value="RNaseH-like_sf"/>
</dbReference>
<dbReference type="RefSeq" id="WP_010046807.1">
    <property type="nucleotide sequence ID" value="NZ_CP025958.1"/>
</dbReference>
<evidence type="ECO:0000313" key="3">
    <source>
        <dbReference type="EMBL" id="AWM36360.1"/>
    </source>
</evidence>
<protein>
    <submittedName>
        <fullName evidence="3">Transposase</fullName>
    </submittedName>
</protein>
<sequence>MTGAQLEALGPALATFLEGFRAHVRSAPTFEHLRTYSRGLLSDLPRKTAEPVALAAGTPVRTLQEFLRDHQWGHAALGHDVPKRIARVLLAESGADTGTVGLIDETRAVKKGTKTPGVGRQYLGCVGKVDNGIVTVHLGVTRGSYRALLDADLYLPADWSEDRSRCRSAGIPDDVVHRPKWRMALEQVDRARANGVHLDWLTFDSEYGKSPELLRGLDDRTQAFVGEVPSTFSCRVVARSGAQPVPGVKGQEARDVVRQAGAFRSQEWQILRLSRATAEDQVWRAKRVRVWASGAAGWSPGPYWLVWACSDQTGEEKFLVSNAPVGSTAEALVRVGFRRAAVEHVFRICKSELGFTHFEGRNYVALRRHLGLCVAMLGFVAEHTQQLRGEKSPGDRGAGVPGPGPTEPRVARAGPGDHDTGLGVGGHRVPPAPQSGRHRVQTTTRRSATNAQNTKNAKAETAGKIYS</sequence>
<feature type="compositionally biased region" description="Low complexity" evidence="1">
    <location>
        <begin position="448"/>
        <end position="467"/>
    </location>
</feature>
<keyword evidence="4" id="KW-1185">Reference proteome</keyword>
<name>A0A2Z3H5Y0_9BACT</name>
<evidence type="ECO:0000259" key="2">
    <source>
        <dbReference type="Pfam" id="PF13546"/>
    </source>
</evidence>
<dbReference type="Pfam" id="PF13546">
    <property type="entry name" value="DDE_5"/>
    <property type="match status" value="1"/>
</dbReference>
<feature type="domain" description="Transposase IS701-like DDE" evidence="2">
    <location>
        <begin position="28"/>
        <end position="289"/>
    </location>
</feature>
<dbReference type="InterPro" id="IPR038721">
    <property type="entry name" value="IS701-like_DDE_dom"/>
</dbReference>
<dbReference type="SUPFAM" id="SSF53098">
    <property type="entry name" value="Ribonuclease H-like"/>
    <property type="match status" value="1"/>
</dbReference>
<dbReference type="InterPro" id="IPR039365">
    <property type="entry name" value="IS701-like"/>
</dbReference>
<evidence type="ECO:0000256" key="1">
    <source>
        <dbReference type="SAM" id="MobiDB-lite"/>
    </source>
</evidence>
<dbReference type="AlphaFoldDB" id="A0A2Z3H5Y0"/>
<dbReference type="EMBL" id="CP025958">
    <property type="protein sequence ID" value="AWM36360.1"/>
    <property type="molecule type" value="Genomic_DNA"/>
</dbReference>
<reference evidence="3 4" key="1">
    <citation type="submission" date="2018-01" db="EMBL/GenBank/DDBJ databases">
        <title>G. obscuriglobus.</title>
        <authorList>
            <person name="Franke J."/>
            <person name="Blomberg W."/>
            <person name="Selmecki A."/>
        </authorList>
    </citation>
    <scope>NUCLEOTIDE SEQUENCE [LARGE SCALE GENOMIC DNA]</scope>
    <source>
        <strain evidence="3 4">DSM 5831</strain>
    </source>
</reference>
<evidence type="ECO:0000313" key="4">
    <source>
        <dbReference type="Proteomes" id="UP000245802"/>
    </source>
</evidence>
<dbReference type="PANTHER" id="PTHR33627">
    <property type="entry name" value="TRANSPOSASE"/>
    <property type="match status" value="1"/>
</dbReference>
<accession>A0A2Z3H5Y0</accession>
<dbReference type="PANTHER" id="PTHR33627:SF1">
    <property type="entry name" value="TRANSPOSASE"/>
    <property type="match status" value="1"/>
</dbReference>
<organism evidence="3 4">
    <name type="scientific">Gemmata obscuriglobus</name>
    <dbReference type="NCBI Taxonomy" id="114"/>
    <lineage>
        <taxon>Bacteria</taxon>
        <taxon>Pseudomonadati</taxon>
        <taxon>Planctomycetota</taxon>
        <taxon>Planctomycetia</taxon>
        <taxon>Gemmatales</taxon>
        <taxon>Gemmataceae</taxon>
        <taxon>Gemmata</taxon>
    </lineage>
</organism>
<dbReference type="Proteomes" id="UP000245802">
    <property type="component" value="Chromosome"/>
</dbReference>
<dbReference type="OrthoDB" id="5525203at2"/>
<gene>
    <name evidence="3" type="ORF">C1280_04555</name>
</gene>